<gene>
    <name evidence="1" type="primary">42</name>
    <name evidence="1" type="ORF">SEA_LUCHADOR_42</name>
</gene>
<reference evidence="1 2" key="1">
    <citation type="journal article" date="2015" name="Genome Announc.">
        <title>Genome Sequences of Mycobacteriophages Luchador and Nerujay.</title>
        <authorList>
            <person name="Pope W.H."/>
            <person name="Ahmed T."/>
            <person name="Drobitch M.K."/>
            <person name="Early D.R."/>
            <person name="Eljamri S."/>
            <person name="Kasturiarachi N.S."/>
            <person name="Klonicki E.F."/>
            <person name="Manjooran D.T."/>
            <person name="Ni Chochlain A.N."/>
            <person name="Puglionesi A.O."/>
            <person name="Rajakumar V."/>
            <person name="Shindle K.A."/>
            <person name="Tran M.T."/>
            <person name="Brown B.R."/>
            <person name="Churilla B.M."/>
            <person name="Cohen K.L."/>
            <person name="Wilkes K.E."/>
            <person name="Grubb S.R."/>
            <person name="Warner M.H."/>
            <person name="Bowman C.A."/>
            <person name="Russell D.A."/>
            <person name="Hatfull G.F."/>
        </authorList>
    </citation>
    <scope>NUCLEOTIDE SEQUENCE [LARGE SCALE GENOMIC DNA]</scope>
</reference>
<name>A0A0F6WDW1_9CAUD</name>
<dbReference type="RefSeq" id="YP_009203101.1">
    <property type="nucleotide sequence ID" value="NC_028849.1"/>
</dbReference>
<evidence type="ECO:0000313" key="2">
    <source>
        <dbReference type="Proteomes" id="UP000207763"/>
    </source>
</evidence>
<sequence>MAELVYIDLTNIDMTRLILEVHQIESMSAVGSILTQIRTKSGGVYEVEEPVCDLLERISNVMAMVDGYNA</sequence>
<dbReference type="GeneID" id="26630091"/>
<organism evidence="1 2">
    <name type="scientific">Mycobacterium phage Luchador</name>
    <dbReference type="NCBI Taxonomy" id="1647300"/>
    <lineage>
        <taxon>Viruses</taxon>
        <taxon>Duplodnaviria</taxon>
        <taxon>Heunggongvirae</taxon>
        <taxon>Uroviricota</taxon>
        <taxon>Caudoviricetes</taxon>
        <taxon>Luchadorvirus</taxon>
        <taxon>Luchadorvirus luchador</taxon>
        <taxon>Lucadorvirus luchador</taxon>
    </lineage>
</organism>
<dbReference type="EMBL" id="KR080193">
    <property type="protein sequence ID" value="AKF14206.1"/>
    <property type="molecule type" value="Genomic_DNA"/>
</dbReference>
<evidence type="ECO:0000313" key="1">
    <source>
        <dbReference type="EMBL" id="AKF14206.1"/>
    </source>
</evidence>
<proteinExistence type="predicted"/>
<protein>
    <submittedName>
        <fullName evidence="1">Uncharacterized protein</fullName>
    </submittedName>
</protein>
<keyword evidence="2" id="KW-1185">Reference proteome</keyword>
<dbReference type="Proteomes" id="UP000207763">
    <property type="component" value="Segment"/>
</dbReference>
<dbReference type="KEGG" id="vg:26630091"/>
<accession>A0A0F6WDW1</accession>